<sequence length="97" mass="10830">MELFLKIACGIATLFGCITWFGLMLASLPGAEVSKSIYARTIRGLFYTHPVLVIIILCLIRYYVDSIPLALLLTILPLLPLAGVYLIFTLWERNGAR</sequence>
<feature type="transmembrane region" description="Helical" evidence="1">
    <location>
        <begin position="70"/>
        <end position="91"/>
    </location>
</feature>
<keyword evidence="1" id="KW-1133">Transmembrane helix</keyword>
<evidence type="ECO:0000313" key="3">
    <source>
        <dbReference type="Proteomes" id="UP000002168"/>
    </source>
</evidence>
<dbReference type="PROSITE" id="PS51257">
    <property type="entry name" value="PROKAR_LIPOPROTEIN"/>
    <property type="match status" value="1"/>
</dbReference>
<organism evidence="2 3">
    <name type="scientific">Shewanella woodyi (strain ATCC 51908 / MS32)</name>
    <dbReference type="NCBI Taxonomy" id="392500"/>
    <lineage>
        <taxon>Bacteria</taxon>
        <taxon>Pseudomonadati</taxon>
        <taxon>Pseudomonadota</taxon>
        <taxon>Gammaproteobacteria</taxon>
        <taxon>Alteromonadales</taxon>
        <taxon>Shewanellaceae</taxon>
        <taxon>Shewanella</taxon>
    </lineage>
</organism>
<dbReference type="Proteomes" id="UP000002168">
    <property type="component" value="Chromosome"/>
</dbReference>
<feature type="transmembrane region" description="Helical" evidence="1">
    <location>
        <begin position="12"/>
        <end position="33"/>
    </location>
</feature>
<evidence type="ECO:0000313" key="2">
    <source>
        <dbReference type="EMBL" id="ACA86779.1"/>
    </source>
</evidence>
<evidence type="ECO:0008006" key="4">
    <source>
        <dbReference type="Google" id="ProtNLM"/>
    </source>
</evidence>
<dbReference type="KEGG" id="swd:Swoo_2502"/>
<protein>
    <recommendedName>
        <fullName evidence="4">Inner membrane protein</fullName>
    </recommendedName>
</protein>
<keyword evidence="3" id="KW-1185">Reference proteome</keyword>
<reference evidence="2 3" key="1">
    <citation type="submission" date="2008-02" db="EMBL/GenBank/DDBJ databases">
        <title>Complete sequence of Shewanella woodyi ATCC 51908.</title>
        <authorList>
            <consortium name="US DOE Joint Genome Institute"/>
            <person name="Copeland A."/>
            <person name="Lucas S."/>
            <person name="Lapidus A."/>
            <person name="Glavina del Rio T."/>
            <person name="Dalin E."/>
            <person name="Tice H."/>
            <person name="Bruce D."/>
            <person name="Goodwin L."/>
            <person name="Pitluck S."/>
            <person name="Sims D."/>
            <person name="Brettin T."/>
            <person name="Detter J.C."/>
            <person name="Han C."/>
            <person name="Kuske C.R."/>
            <person name="Schmutz J."/>
            <person name="Larimer F."/>
            <person name="Land M."/>
            <person name="Hauser L."/>
            <person name="Kyrpides N."/>
            <person name="Lykidis A."/>
            <person name="Zhao J.-S."/>
            <person name="Richardson P."/>
        </authorList>
    </citation>
    <scope>NUCLEOTIDE SEQUENCE [LARGE SCALE GENOMIC DNA]</scope>
    <source>
        <strain evidence="3">ATCC 51908 / MS32</strain>
    </source>
</reference>
<gene>
    <name evidence="2" type="ordered locus">Swoo_2502</name>
</gene>
<dbReference type="HOGENOM" id="CLU_2345105_0_0_6"/>
<dbReference type="AlphaFoldDB" id="B1KGR0"/>
<evidence type="ECO:0000256" key="1">
    <source>
        <dbReference type="SAM" id="Phobius"/>
    </source>
</evidence>
<proteinExistence type="predicted"/>
<dbReference type="eggNOG" id="ENOG5031AJH">
    <property type="taxonomic scope" value="Bacteria"/>
</dbReference>
<accession>B1KGR0</accession>
<dbReference type="EMBL" id="CP000961">
    <property type="protein sequence ID" value="ACA86779.1"/>
    <property type="molecule type" value="Genomic_DNA"/>
</dbReference>
<keyword evidence="1" id="KW-0472">Membrane</keyword>
<name>B1KGR0_SHEWM</name>
<dbReference type="STRING" id="392500.Swoo_2502"/>
<feature type="transmembrane region" description="Helical" evidence="1">
    <location>
        <begin position="45"/>
        <end position="64"/>
    </location>
</feature>
<keyword evidence="1" id="KW-0812">Transmembrane</keyword>